<accession>A0A0B0NKD6</accession>
<sequence length="25" mass="2962">MLEFQFCGRILPSHELHCSPLLRYA</sequence>
<protein>
    <submittedName>
        <fullName evidence="1">Uncharacterized protein</fullName>
    </submittedName>
</protein>
<organism evidence="1 2">
    <name type="scientific">Gossypium arboreum</name>
    <name type="common">Tree cotton</name>
    <name type="synonym">Gossypium nanking</name>
    <dbReference type="NCBI Taxonomy" id="29729"/>
    <lineage>
        <taxon>Eukaryota</taxon>
        <taxon>Viridiplantae</taxon>
        <taxon>Streptophyta</taxon>
        <taxon>Embryophyta</taxon>
        <taxon>Tracheophyta</taxon>
        <taxon>Spermatophyta</taxon>
        <taxon>Magnoliopsida</taxon>
        <taxon>eudicotyledons</taxon>
        <taxon>Gunneridae</taxon>
        <taxon>Pentapetalae</taxon>
        <taxon>rosids</taxon>
        <taxon>malvids</taxon>
        <taxon>Malvales</taxon>
        <taxon>Malvaceae</taxon>
        <taxon>Malvoideae</taxon>
        <taxon>Gossypium</taxon>
    </lineage>
</organism>
<dbReference type="Proteomes" id="UP000032142">
    <property type="component" value="Unassembled WGS sequence"/>
</dbReference>
<proteinExistence type="predicted"/>
<evidence type="ECO:0000313" key="2">
    <source>
        <dbReference type="Proteomes" id="UP000032142"/>
    </source>
</evidence>
<dbReference type="EMBL" id="KN396065">
    <property type="protein sequence ID" value="KHG11556.1"/>
    <property type="molecule type" value="Genomic_DNA"/>
</dbReference>
<evidence type="ECO:0000313" key="1">
    <source>
        <dbReference type="EMBL" id="KHG11556.1"/>
    </source>
</evidence>
<gene>
    <name evidence="1" type="ORF">F383_13319</name>
</gene>
<dbReference type="AlphaFoldDB" id="A0A0B0NKD6"/>
<reference evidence="2" key="1">
    <citation type="submission" date="2014-09" db="EMBL/GenBank/DDBJ databases">
        <authorList>
            <person name="Mudge J."/>
            <person name="Ramaraj T."/>
            <person name="Lindquist I.E."/>
            <person name="Bharti A.K."/>
            <person name="Sundararajan A."/>
            <person name="Cameron C.T."/>
            <person name="Woodward J.E."/>
            <person name="May G.D."/>
            <person name="Brubaker C."/>
            <person name="Broadhvest J."/>
            <person name="Wilkins T.A."/>
        </authorList>
    </citation>
    <scope>NUCLEOTIDE SEQUENCE</scope>
    <source>
        <strain evidence="2">cv. AKA8401</strain>
    </source>
</reference>
<keyword evidence="2" id="KW-1185">Reference proteome</keyword>
<name>A0A0B0NKD6_GOSAR</name>